<feature type="compositionally biased region" description="Polar residues" evidence="7">
    <location>
        <begin position="231"/>
        <end position="247"/>
    </location>
</feature>
<keyword evidence="6" id="KW-0539">Nucleus</keyword>
<comment type="subcellular location">
    <subcellularLocation>
        <location evidence="1">Nucleus</location>
    </subcellularLocation>
</comment>
<evidence type="ECO:0000256" key="6">
    <source>
        <dbReference type="ARBA" id="ARBA00023242"/>
    </source>
</evidence>
<dbReference type="GO" id="GO:0006357">
    <property type="term" value="P:regulation of transcription by RNA polymerase II"/>
    <property type="evidence" value="ECO:0007669"/>
    <property type="project" value="TreeGrafter"/>
</dbReference>
<dbReference type="GO" id="GO:0035267">
    <property type="term" value="C:NuA4 histone acetyltransferase complex"/>
    <property type="evidence" value="ECO:0007669"/>
    <property type="project" value="TreeGrafter"/>
</dbReference>
<gene>
    <name evidence="8" type="ORF">LARSCL_LOCUS20815</name>
</gene>
<feature type="compositionally biased region" description="Basic and acidic residues" evidence="7">
    <location>
        <begin position="314"/>
        <end position="340"/>
    </location>
</feature>
<sequence>MLDMNYVHHELQRLCELVHKDMASKSLTGDEIEWTSRVETLLLYALFNLKPVGVNRYFTMVGIHLKFSNYLNREITSKVIWDHLDSMYDMPALHESEIIPFPNEEVDFELPEDFNDLVKEKFGVPLHIPTDENEIPKNGSSIKTLKKPNVSKLKQNSTPVSSKNTFATPASVKSSKNHSDSRPPSSETVKVKQESPFPSKVNKVKRSSSPFTAGKSAKSEASSVKDEPTDTPVSKKTSKLESNNSLSAKKVPKSENNSNSSKKSIKQESSTNSVRLVKPDTPDTTNKKVKSEKESSKKGRASTPIENSVSKKSSKLEVKKVETDNKKTHEVSSSKPKSDKNSSISSKGSKTEENEPSGSRKSLSKAVAAVADSSDKKRKRQKTEESSKKAAPPTKRRRT</sequence>
<keyword evidence="4" id="KW-0805">Transcription regulation</keyword>
<keyword evidence="9" id="KW-1185">Reference proteome</keyword>
<dbReference type="InterPro" id="IPR012423">
    <property type="entry name" value="Eaf7/MRGBP"/>
</dbReference>
<dbReference type="Proteomes" id="UP001497382">
    <property type="component" value="Unassembled WGS sequence"/>
</dbReference>
<feature type="compositionally biased region" description="Polar residues" evidence="7">
    <location>
        <begin position="152"/>
        <end position="174"/>
    </location>
</feature>
<dbReference type="PANTHER" id="PTHR13581">
    <property type="entry name" value="MRG-BINDING PROTEIN"/>
    <property type="match status" value="1"/>
</dbReference>
<reference evidence="8 9" key="1">
    <citation type="submission" date="2024-04" db="EMBL/GenBank/DDBJ databases">
        <authorList>
            <person name="Rising A."/>
            <person name="Reimegard J."/>
            <person name="Sonavane S."/>
            <person name="Akerstrom W."/>
            <person name="Nylinder S."/>
            <person name="Hedman E."/>
            <person name="Kallberg Y."/>
        </authorList>
    </citation>
    <scope>NUCLEOTIDE SEQUENCE [LARGE SCALE GENOMIC DNA]</scope>
</reference>
<evidence type="ECO:0000256" key="1">
    <source>
        <dbReference type="ARBA" id="ARBA00004123"/>
    </source>
</evidence>
<evidence type="ECO:0000256" key="5">
    <source>
        <dbReference type="ARBA" id="ARBA00023163"/>
    </source>
</evidence>
<evidence type="ECO:0000256" key="2">
    <source>
        <dbReference type="ARBA" id="ARBA00007117"/>
    </source>
</evidence>
<dbReference type="EMBL" id="CAXIEN010000460">
    <property type="protein sequence ID" value="CAL1298364.1"/>
    <property type="molecule type" value="Genomic_DNA"/>
</dbReference>
<feature type="compositionally biased region" description="Low complexity" evidence="7">
    <location>
        <begin position="254"/>
        <end position="270"/>
    </location>
</feature>
<evidence type="ECO:0000313" key="8">
    <source>
        <dbReference type="EMBL" id="CAL1298364.1"/>
    </source>
</evidence>
<accession>A0AAV2BRX5</accession>
<evidence type="ECO:0008006" key="10">
    <source>
        <dbReference type="Google" id="ProtNLM"/>
    </source>
</evidence>
<comment type="similarity">
    <text evidence="2">Belongs to the EAF7 family.</text>
</comment>
<dbReference type="GO" id="GO:0006325">
    <property type="term" value="P:chromatin organization"/>
    <property type="evidence" value="ECO:0007669"/>
    <property type="project" value="UniProtKB-KW"/>
</dbReference>
<evidence type="ECO:0000256" key="4">
    <source>
        <dbReference type="ARBA" id="ARBA00023015"/>
    </source>
</evidence>
<name>A0AAV2BRX5_9ARAC</name>
<protein>
    <recommendedName>
        <fullName evidence="10">MRG-binding protein</fullName>
    </recommendedName>
</protein>
<keyword evidence="3" id="KW-0156">Chromatin regulator</keyword>
<feature type="compositionally biased region" description="Basic and acidic residues" evidence="7">
    <location>
        <begin position="277"/>
        <end position="297"/>
    </location>
</feature>
<comment type="caution">
    <text evidence="8">The sequence shown here is derived from an EMBL/GenBank/DDBJ whole genome shotgun (WGS) entry which is preliminary data.</text>
</comment>
<evidence type="ECO:0000256" key="3">
    <source>
        <dbReference type="ARBA" id="ARBA00022853"/>
    </source>
</evidence>
<keyword evidence="5" id="KW-0804">Transcription</keyword>
<evidence type="ECO:0000313" key="9">
    <source>
        <dbReference type="Proteomes" id="UP001497382"/>
    </source>
</evidence>
<proteinExistence type="inferred from homology"/>
<dbReference type="GO" id="GO:0005634">
    <property type="term" value="C:nucleus"/>
    <property type="evidence" value="ECO:0007669"/>
    <property type="project" value="UniProtKB-SubCell"/>
</dbReference>
<evidence type="ECO:0000256" key="7">
    <source>
        <dbReference type="SAM" id="MobiDB-lite"/>
    </source>
</evidence>
<feature type="region of interest" description="Disordered" evidence="7">
    <location>
        <begin position="129"/>
        <end position="399"/>
    </location>
</feature>
<organism evidence="8 9">
    <name type="scientific">Larinioides sclopetarius</name>
    <dbReference type="NCBI Taxonomy" id="280406"/>
    <lineage>
        <taxon>Eukaryota</taxon>
        <taxon>Metazoa</taxon>
        <taxon>Ecdysozoa</taxon>
        <taxon>Arthropoda</taxon>
        <taxon>Chelicerata</taxon>
        <taxon>Arachnida</taxon>
        <taxon>Araneae</taxon>
        <taxon>Araneomorphae</taxon>
        <taxon>Entelegynae</taxon>
        <taxon>Araneoidea</taxon>
        <taxon>Araneidae</taxon>
        <taxon>Larinioides</taxon>
    </lineage>
</organism>
<dbReference type="PANTHER" id="PTHR13581:SF5">
    <property type="entry name" value="MRG_MORF4L-BINDING PROTEIN"/>
    <property type="match status" value="1"/>
</dbReference>
<dbReference type="Pfam" id="PF07904">
    <property type="entry name" value="Eaf7"/>
    <property type="match status" value="1"/>
</dbReference>
<dbReference type="AlphaFoldDB" id="A0AAV2BRX5"/>